<comment type="similarity">
    <text evidence="1 4 7">Belongs to the tRNA pseudouridine synthase TruA family.</text>
</comment>
<dbReference type="Gene3D" id="3.30.70.580">
    <property type="entry name" value="Pseudouridine synthase I, catalytic domain, N-terminal subdomain"/>
    <property type="match status" value="1"/>
</dbReference>
<evidence type="ECO:0000256" key="7">
    <source>
        <dbReference type="RuleBase" id="RU003792"/>
    </source>
</evidence>
<accession>A0A953HWI5</accession>
<evidence type="ECO:0000256" key="2">
    <source>
        <dbReference type="ARBA" id="ARBA00022694"/>
    </source>
</evidence>
<gene>
    <name evidence="4 9" type="primary">truA</name>
    <name evidence="9" type="ORF">KUV50_16695</name>
</gene>
<evidence type="ECO:0000313" key="10">
    <source>
        <dbReference type="Proteomes" id="UP000753961"/>
    </source>
</evidence>
<evidence type="ECO:0000313" key="9">
    <source>
        <dbReference type="EMBL" id="MBY5959795.1"/>
    </source>
</evidence>
<dbReference type="InterPro" id="IPR020097">
    <property type="entry name" value="PsdUridine_synth_TruA_a/b_dom"/>
</dbReference>
<dbReference type="GO" id="GO:0003723">
    <property type="term" value="F:RNA binding"/>
    <property type="evidence" value="ECO:0007669"/>
    <property type="project" value="InterPro"/>
</dbReference>
<keyword evidence="10" id="KW-1185">Reference proteome</keyword>
<dbReference type="HAMAP" id="MF_00171">
    <property type="entry name" value="TruA"/>
    <property type="match status" value="1"/>
</dbReference>
<evidence type="ECO:0000259" key="8">
    <source>
        <dbReference type="Pfam" id="PF01416"/>
    </source>
</evidence>
<feature type="domain" description="Pseudouridine synthase I TruA alpha/beta" evidence="8">
    <location>
        <begin position="149"/>
        <end position="246"/>
    </location>
</feature>
<sequence length="267" mass="31552">MIRYFLHLGFDGTSYSGWQRQKNTPNTVQEVIEQTLFQIFKEKITVYGCGRTDAGVHATQYIIHIDLDAAPEFDLKYRLNKNLPDDIAIFEIIEVEDNQHCQYDAVARTYDYFIHWKKDPMLIRYSAFYEDVELDFRTMEKATELLRHTSDFRPLCKQPNQYKSTMCRITRCELYVNEESGRLRLTITSNRFLRGMVRLCVFFLLEVGRGAITLHEFEQVLHQEKTLNQMQPALPNGLFLTKVSYPFLELKDAHHLIRMKRMGFSPE</sequence>
<dbReference type="PIRSF" id="PIRSF001430">
    <property type="entry name" value="tRNA_psdUrid_synth"/>
    <property type="match status" value="1"/>
</dbReference>
<dbReference type="EC" id="5.4.99.12" evidence="4"/>
<dbReference type="InterPro" id="IPR001406">
    <property type="entry name" value="PsdUridine_synth_TruA"/>
</dbReference>
<dbReference type="AlphaFoldDB" id="A0A953HWI5"/>
<keyword evidence="3 4" id="KW-0413">Isomerase</keyword>
<organism evidence="9 10">
    <name type="scientific">Membranihabitans marinus</name>
    <dbReference type="NCBI Taxonomy" id="1227546"/>
    <lineage>
        <taxon>Bacteria</taxon>
        <taxon>Pseudomonadati</taxon>
        <taxon>Bacteroidota</taxon>
        <taxon>Saprospiria</taxon>
        <taxon>Saprospirales</taxon>
        <taxon>Saprospiraceae</taxon>
        <taxon>Membranihabitans</taxon>
    </lineage>
</organism>
<evidence type="ECO:0000256" key="4">
    <source>
        <dbReference type="HAMAP-Rule" id="MF_00171"/>
    </source>
</evidence>
<evidence type="ECO:0000256" key="6">
    <source>
        <dbReference type="PIRSR" id="PIRSR001430-2"/>
    </source>
</evidence>
<comment type="caution">
    <text evidence="4">Lacks conserved residue(s) required for the propagation of feature annotation.</text>
</comment>
<dbReference type="GO" id="GO:0031119">
    <property type="term" value="P:tRNA pseudouridine synthesis"/>
    <property type="evidence" value="ECO:0007669"/>
    <property type="project" value="UniProtKB-UniRule"/>
</dbReference>
<dbReference type="PANTHER" id="PTHR11142">
    <property type="entry name" value="PSEUDOURIDYLATE SYNTHASE"/>
    <property type="match status" value="1"/>
</dbReference>
<dbReference type="InterPro" id="IPR020094">
    <property type="entry name" value="TruA/RsuA/RluB/E/F_N"/>
</dbReference>
<dbReference type="GO" id="GO:0160147">
    <property type="term" value="F:tRNA pseudouridine(38-40) synthase activity"/>
    <property type="evidence" value="ECO:0007669"/>
    <property type="project" value="UniProtKB-EC"/>
</dbReference>
<dbReference type="RefSeq" id="WP_222581333.1">
    <property type="nucleotide sequence ID" value="NZ_JAHVHU010000018.1"/>
</dbReference>
<comment type="function">
    <text evidence="4">Formation of pseudouridine at positions 38, 39 and 40 in the anticodon stem and loop of transfer RNAs.</text>
</comment>
<feature type="domain" description="Pseudouridine synthase I TruA alpha/beta" evidence="8">
    <location>
        <begin position="10"/>
        <end position="104"/>
    </location>
</feature>
<feature type="active site" description="Nucleophile" evidence="4 5">
    <location>
        <position position="53"/>
    </location>
</feature>
<evidence type="ECO:0000256" key="5">
    <source>
        <dbReference type="PIRSR" id="PIRSR001430-1"/>
    </source>
</evidence>
<reference evidence="9" key="1">
    <citation type="submission" date="2021-06" db="EMBL/GenBank/DDBJ databases">
        <title>44 bacteria genomes isolated from Dapeng, Shenzhen.</title>
        <authorList>
            <person name="Zheng W."/>
            <person name="Yu S."/>
            <person name="Huang Y."/>
        </authorList>
    </citation>
    <scope>NUCLEOTIDE SEQUENCE</scope>
    <source>
        <strain evidence="9">DP5N28-2</strain>
    </source>
</reference>
<dbReference type="CDD" id="cd02570">
    <property type="entry name" value="PseudoU_synth_EcTruA"/>
    <property type="match status" value="1"/>
</dbReference>
<dbReference type="NCBIfam" id="TIGR00071">
    <property type="entry name" value="hisT_truA"/>
    <property type="match status" value="1"/>
</dbReference>
<proteinExistence type="inferred from homology"/>
<dbReference type="InterPro" id="IPR020103">
    <property type="entry name" value="PsdUridine_synth_cat_dom_sf"/>
</dbReference>
<dbReference type="SUPFAM" id="SSF55120">
    <property type="entry name" value="Pseudouridine synthase"/>
    <property type="match status" value="1"/>
</dbReference>
<dbReference type="Gene3D" id="3.30.70.660">
    <property type="entry name" value="Pseudouridine synthase I, catalytic domain, C-terminal subdomain"/>
    <property type="match status" value="1"/>
</dbReference>
<dbReference type="FunFam" id="3.30.70.580:FF:000001">
    <property type="entry name" value="tRNA pseudouridine synthase A"/>
    <property type="match status" value="1"/>
</dbReference>
<comment type="catalytic activity">
    <reaction evidence="4 7">
        <text>uridine(38/39/40) in tRNA = pseudouridine(38/39/40) in tRNA</text>
        <dbReference type="Rhea" id="RHEA:22376"/>
        <dbReference type="Rhea" id="RHEA-COMP:10085"/>
        <dbReference type="Rhea" id="RHEA-COMP:10087"/>
        <dbReference type="ChEBI" id="CHEBI:65314"/>
        <dbReference type="ChEBI" id="CHEBI:65315"/>
        <dbReference type="EC" id="5.4.99.12"/>
    </reaction>
</comment>
<dbReference type="InterPro" id="IPR020095">
    <property type="entry name" value="PsdUridine_synth_TruA_C"/>
</dbReference>
<evidence type="ECO:0000256" key="3">
    <source>
        <dbReference type="ARBA" id="ARBA00023235"/>
    </source>
</evidence>
<dbReference type="Proteomes" id="UP000753961">
    <property type="component" value="Unassembled WGS sequence"/>
</dbReference>
<protein>
    <recommendedName>
        <fullName evidence="4">tRNA pseudouridine synthase A</fullName>
        <ecNumber evidence="4">5.4.99.12</ecNumber>
    </recommendedName>
    <alternativeName>
        <fullName evidence="4">tRNA pseudouridine(38-40) synthase</fullName>
    </alternativeName>
    <alternativeName>
        <fullName evidence="4">tRNA pseudouridylate synthase I</fullName>
    </alternativeName>
    <alternativeName>
        <fullName evidence="4">tRNA-uridine isomerase I</fullName>
    </alternativeName>
</protein>
<keyword evidence="2 4" id="KW-0819">tRNA processing</keyword>
<name>A0A953HWI5_9BACT</name>
<dbReference type="PANTHER" id="PTHR11142:SF0">
    <property type="entry name" value="TRNA PSEUDOURIDINE SYNTHASE-LIKE 1"/>
    <property type="match status" value="1"/>
</dbReference>
<comment type="subunit">
    <text evidence="4">Homodimer.</text>
</comment>
<dbReference type="Pfam" id="PF01416">
    <property type="entry name" value="PseudoU_synth_1"/>
    <property type="match status" value="2"/>
</dbReference>
<comment type="caution">
    <text evidence="9">The sequence shown here is derived from an EMBL/GenBank/DDBJ whole genome shotgun (WGS) entry which is preliminary data.</text>
</comment>
<evidence type="ECO:0000256" key="1">
    <source>
        <dbReference type="ARBA" id="ARBA00009375"/>
    </source>
</evidence>
<dbReference type="EMBL" id="JAHVHU010000018">
    <property type="protein sequence ID" value="MBY5959795.1"/>
    <property type="molecule type" value="Genomic_DNA"/>
</dbReference>
<feature type="binding site" evidence="4 6">
    <location>
        <position position="110"/>
    </location>
    <ligand>
        <name>substrate</name>
    </ligand>
</feature>